<dbReference type="Proteomes" id="UP000765509">
    <property type="component" value="Unassembled WGS sequence"/>
</dbReference>
<evidence type="ECO:0000313" key="2">
    <source>
        <dbReference type="Proteomes" id="UP000765509"/>
    </source>
</evidence>
<sequence length="133" mass="14637">MGYDSSSLTAVGEGTAMLIDLNEICWILKNSLYVPKLNTKIVALSQLASQITIKTTDDNVSAFLDNSITPSFACPTKSKVLERRVNYALDASQQEGTNYDIKGWAISTTKKPRRSFQPTWLQGRSAMSGLRVS</sequence>
<gene>
    <name evidence="1" type="ORF">O181_097455</name>
</gene>
<dbReference type="EMBL" id="AVOT02065749">
    <property type="protein sequence ID" value="MBW0557740.1"/>
    <property type="molecule type" value="Genomic_DNA"/>
</dbReference>
<reference evidence="1" key="1">
    <citation type="submission" date="2021-03" db="EMBL/GenBank/DDBJ databases">
        <title>Draft genome sequence of rust myrtle Austropuccinia psidii MF-1, a brazilian biotype.</title>
        <authorList>
            <person name="Quecine M.C."/>
            <person name="Pachon D.M.R."/>
            <person name="Bonatelli M.L."/>
            <person name="Correr F.H."/>
            <person name="Franceschini L.M."/>
            <person name="Leite T.F."/>
            <person name="Margarido G.R.A."/>
            <person name="Almeida C.A."/>
            <person name="Ferrarezi J.A."/>
            <person name="Labate C.A."/>
        </authorList>
    </citation>
    <scope>NUCLEOTIDE SEQUENCE</scope>
    <source>
        <strain evidence="1">MF-1</strain>
    </source>
</reference>
<name>A0A9Q3J9M5_9BASI</name>
<accession>A0A9Q3J9M5</accession>
<proteinExistence type="predicted"/>
<organism evidence="1 2">
    <name type="scientific">Austropuccinia psidii MF-1</name>
    <dbReference type="NCBI Taxonomy" id="1389203"/>
    <lineage>
        <taxon>Eukaryota</taxon>
        <taxon>Fungi</taxon>
        <taxon>Dikarya</taxon>
        <taxon>Basidiomycota</taxon>
        <taxon>Pucciniomycotina</taxon>
        <taxon>Pucciniomycetes</taxon>
        <taxon>Pucciniales</taxon>
        <taxon>Sphaerophragmiaceae</taxon>
        <taxon>Austropuccinia</taxon>
    </lineage>
</organism>
<dbReference type="OrthoDB" id="2794357at2759"/>
<evidence type="ECO:0000313" key="1">
    <source>
        <dbReference type="EMBL" id="MBW0557740.1"/>
    </source>
</evidence>
<protein>
    <submittedName>
        <fullName evidence="1">Uncharacterized protein</fullName>
    </submittedName>
</protein>
<dbReference type="AlphaFoldDB" id="A0A9Q3J9M5"/>
<comment type="caution">
    <text evidence="1">The sequence shown here is derived from an EMBL/GenBank/DDBJ whole genome shotgun (WGS) entry which is preliminary data.</text>
</comment>
<keyword evidence="2" id="KW-1185">Reference proteome</keyword>